<dbReference type="AlphaFoldDB" id="A0A2H4U6V3"/>
<dbReference type="PANTHER" id="PTHR35337">
    <property type="entry name" value="SLR1478 PROTEIN"/>
    <property type="match status" value="1"/>
</dbReference>
<keyword evidence="1" id="KW-1133">Transmembrane helix</keyword>
<protein>
    <recommendedName>
        <fullName evidence="4">Stage II sporulation protein M</fullName>
    </recommendedName>
</protein>
<evidence type="ECO:0008006" key="4">
    <source>
        <dbReference type="Google" id="ProtNLM"/>
    </source>
</evidence>
<sequence length="220" mass="24988">MNRYFSIAKREVKSSIADNRRLICLMFSLYVISAVLAWIFHAQLLEILNPFLGEIKAEMSREFTMDPALELFINNETAGLTTYFSSVFFGIMSFVSVIVNGMAIGIVGGKVVSMDPFRMSLMFIALIVPHGIFEIPALIFESVAGVLLFLFIWRFLKTIDTTRNDVSGFKLRAKNSWKLNRIYLKQSIVLMVFSCFLLIVAALIEGHVTEHVGMWVDSFF</sequence>
<dbReference type="InterPro" id="IPR002798">
    <property type="entry name" value="SpoIIM-like"/>
</dbReference>
<dbReference type="RefSeq" id="WP_100815535.1">
    <property type="nucleotide sequence ID" value="NZ_AP025586.1"/>
</dbReference>
<proteinExistence type="predicted"/>
<feature type="transmembrane region" description="Helical" evidence="1">
    <location>
        <begin position="182"/>
        <end position="204"/>
    </location>
</feature>
<dbReference type="GeneID" id="71695440"/>
<keyword evidence="1" id="KW-0472">Membrane</keyword>
<keyword evidence="1" id="KW-0812">Transmembrane</keyword>
<dbReference type="PANTHER" id="PTHR35337:SF1">
    <property type="entry name" value="SLR1478 PROTEIN"/>
    <property type="match status" value="1"/>
</dbReference>
<gene>
    <name evidence="2" type="ORF">BK798_05155</name>
</gene>
<dbReference type="Pfam" id="PF01944">
    <property type="entry name" value="SpoIIM"/>
    <property type="match status" value="1"/>
</dbReference>
<evidence type="ECO:0000256" key="1">
    <source>
        <dbReference type="SAM" id="Phobius"/>
    </source>
</evidence>
<dbReference type="Proteomes" id="UP000232133">
    <property type="component" value="Chromosome"/>
</dbReference>
<feature type="transmembrane region" description="Helical" evidence="1">
    <location>
        <begin position="116"/>
        <end position="133"/>
    </location>
</feature>
<reference evidence="2 3" key="1">
    <citation type="submission" date="2016-10" db="EMBL/GenBank/DDBJ databases">
        <authorList>
            <person name="Varghese N."/>
        </authorList>
    </citation>
    <scope>NUCLEOTIDE SEQUENCE [LARGE SCALE GENOMIC DNA]</scope>
    <source>
        <strain evidence="2 3">KB11</strain>
    </source>
</reference>
<evidence type="ECO:0000313" key="2">
    <source>
        <dbReference type="EMBL" id="ATZ59848.1"/>
    </source>
</evidence>
<feature type="transmembrane region" description="Helical" evidence="1">
    <location>
        <begin position="83"/>
        <end position="104"/>
    </location>
</feature>
<evidence type="ECO:0000313" key="3">
    <source>
        <dbReference type="Proteomes" id="UP000232133"/>
    </source>
</evidence>
<name>A0A2H4U6V3_METSM</name>
<accession>A0A2H4U6V3</accession>
<organism evidence="2 3">
    <name type="scientific">Methanobrevibacter smithii</name>
    <dbReference type="NCBI Taxonomy" id="2173"/>
    <lineage>
        <taxon>Archaea</taxon>
        <taxon>Methanobacteriati</taxon>
        <taxon>Methanobacteriota</taxon>
        <taxon>Methanomada group</taxon>
        <taxon>Methanobacteria</taxon>
        <taxon>Methanobacteriales</taxon>
        <taxon>Methanobacteriaceae</taxon>
        <taxon>Methanobrevibacter</taxon>
    </lineage>
</organism>
<feature type="transmembrane region" description="Helical" evidence="1">
    <location>
        <begin position="21"/>
        <end position="40"/>
    </location>
</feature>
<dbReference type="EMBL" id="CP017803">
    <property type="protein sequence ID" value="ATZ59848.1"/>
    <property type="molecule type" value="Genomic_DNA"/>
</dbReference>
<feature type="transmembrane region" description="Helical" evidence="1">
    <location>
        <begin position="139"/>
        <end position="156"/>
    </location>
</feature>